<gene>
    <name evidence="1" type="ORF">AVDCRST_MAG93-368</name>
</gene>
<dbReference type="EMBL" id="CADCTR010000117">
    <property type="protein sequence ID" value="CAA9219053.1"/>
    <property type="molecule type" value="Genomic_DNA"/>
</dbReference>
<evidence type="ECO:0008006" key="2">
    <source>
        <dbReference type="Google" id="ProtNLM"/>
    </source>
</evidence>
<feature type="non-terminal residue" evidence="1">
    <location>
        <position position="852"/>
    </location>
</feature>
<protein>
    <recommendedName>
        <fullName evidence="2">BREX system P-loop protein BrxC</fullName>
    </recommendedName>
</protein>
<evidence type="ECO:0000313" key="1">
    <source>
        <dbReference type="EMBL" id="CAA9219053.1"/>
    </source>
</evidence>
<accession>A0A6J4HC61</accession>
<name>A0A6J4HC61_9CHLR</name>
<organism evidence="1">
    <name type="scientific">uncultured Chloroflexia bacterium</name>
    <dbReference type="NCBI Taxonomy" id="1672391"/>
    <lineage>
        <taxon>Bacteria</taxon>
        <taxon>Bacillati</taxon>
        <taxon>Chloroflexota</taxon>
        <taxon>Chloroflexia</taxon>
        <taxon>environmental samples</taxon>
    </lineage>
</organism>
<sequence length="852" mass="94894">MPQILNKDAFYRNPLDSTLENDGVSKVDNTAVLPYELATFVCEGEYERGLDRILTSYLSHLGRATQPSAWVSGFYGSGKSHLVKILEALWRNESFDDGRRARDIVSLPDHIAVQLRELSAEARRAGGVWSASGMMTESANKSVRMLILGVVFKAAGLSSNYGRARFRLWLRENGWEAETIRMIEEAKRNPEHEFEQYLVSPYVRKAIAQLSGMSESETSDLRKDFAAQFNRDDISIDEMESSLKQVLRAQSDNGQQIPLTLIVLDETQQYIGENGDRAQAVQEAVERIQSAFESKVLVVATGQAALTGTTNLQKLQGRFTINVMLSDKDVEHVVREVVLRKDPTKVDDVGRTINSVEGEIDRHLHSSRIGPRAEDKGILVADYPLLPTRNRFWANLLHQLDPTGTSGQLRTQLRVVHGANVHVAEKPLGHVIPADFIYNQLQSGLQQSGALPRDVSNMINDQEDGSEDGRLRARLIQLIFLIEKLPKEDLSDIGLKATPDNLADLLVEDLTLGSTDLRRRIPDLLRGLEDDGKLLRHADGAYSIQTGETLKWQQRYQQERQGLVSNSGPLGDIRSSTLERLFREQVKTTRRAHCESRFPREVTFHFSQDTPELSAGHSNVIVWIRDGWNASVNTVQQDARGAGSDDSIVYVFIPQRNQQDIQSALANYEAAKRTHEIMGGSADSPEGRQAGAAMQSRMLENQRRFEGDLKSLVLDAQVYQGGGSPVDGAALQDKVNTAVEASLKRLFPRFTEADHTQWDTVFTRATQGSADSLKAVGHRGDDIDHLVVREIRNAIPGEAGKSWANIRKQFTNAPYGWPQDAVDACIAVLVNRGAVNAVRNGKEIRGKDLTRQ</sequence>
<dbReference type="AlphaFoldDB" id="A0A6J4HC61"/>
<proteinExistence type="predicted"/>
<dbReference type="NCBIfam" id="NF033441">
    <property type="entry name" value="BREX_BrxC"/>
    <property type="match status" value="1"/>
</dbReference>
<reference evidence="1" key="1">
    <citation type="submission" date="2020-02" db="EMBL/GenBank/DDBJ databases">
        <authorList>
            <person name="Meier V. D."/>
        </authorList>
    </citation>
    <scope>NUCLEOTIDE SEQUENCE</scope>
    <source>
        <strain evidence="1">AVDCRST_MAG93</strain>
    </source>
</reference>
<dbReference type="InterPro" id="IPR047679">
    <property type="entry name" value="BREX_BrxC"/>
</dbReference>